<dbReference type="GO" id="GO:0005507">
    <property type="term" value="F:copper ion binding"/>
    <property type="evidence" value="ECO:0007669"/>
    <property type="project" value="InterPro"/>
</dbReference>
<dbReference type="InterPro" id="IPR011707">
    <property type="entry name" value="Cu-oxidase-like_N"/>
</dbReference>
<dbReference type="InterPro" id="IPR008972">
    <property type="entry name" value="Cupredoxin"/>
</dbReference>
<feature type="domain" description="Plastocyanin-like" evidence="2">
    <location>
        <begin position="2"/>
        <end position="76"/>
    </location>
</feature>
<accession>A0AAD8GPW7</accession>
<dbReference type="PANTHER" id="PTHR11709">
    <property type="entry name" value="MULTI-COPPER OXIDASE"/>
    <property type="match status" value="1"/>
</dbReference>
<sequence>MNHAQYNMAIHWHGLKQFRNGWADGPEYTTQGLSQTGNSYTYNMMVTGQRGTLWWHAHILWLRATVYGAVVIMPKEGTPFPFPQPHREANMVLGEWGNDDVETIVKQGNKLGLPPQMSDAQTSLGKPGPLLPCFEKRTC</sequence>
<keyword evidence="4" id="KW-1185">Reference proteome</keyword>
<dbReference type="SUPFAM" id="SSF49503">
    <property type="entry name" value="Cupredoxins"/>
    <property type="match status" value="1"/>
</dbReference>
<evidence type="ECO:0000313" key="4">
    <source>
        <dbReference type="Proteomes" id="UP001237642"/>
    </source>
</evidence>
<comment type="caution">
    <text evidence="3">The sequence shown here is derived from an EMBL/GenBank/DDBJ whole genome shotgun (WGS) entry which is preliminary data.</text>
</comment>
<name>A0AAD8GPW7_9APIA</name>
<comment type="similarity">
    <text evidence="1">Belongs to the multicopper oxidase family.</text>
</comment>
<protein>
    <recommendedName>
        <fullName evidence="2">Plastocyanin-like domain-containing protein</fullName>
    </recommendedName>
</protein>
<gene>
    <name evidence="3" type="ORF">POM88_053774</name>
</gene>
<dbReference type="PANTHER" id="PTHR11709:SF452">
    <property type="entry name" value="LACCASE-2"/>
    <property type="match status" value="1"/>
</dbReference>
<dbReference type="Pfam" id="PF07732">
    <property type="entry name" value="Cu-oxidase_3"/>
    <property type="match status" value="1"/>
</dbReference>
<dbReference type="Gene3D" id="2.60.40.420">
    <property type="entry name" value="Cupredoxins - blue copper proteins"/>
    <property type="match status" value="1"/>
</dbReference>
<evidence type="ECO:0000259" key="2">
    <source>
        <dbReference type="Pfam" id="PF07732"/>
    </source>
</evidence>
<evidence type="ECO:0000256" key="1">
    <source>
        <dbReference type="ARBA" id="ARBA00010609"/>
    </source>
</evidence>
<dbReference type="Proteomes" id="UP001237642">
    <property type="component" value="Unassembled WGS sequence"/>
</dbReference>
<dbReference type="EMBL" id="JAUIZM010000020">
    <property type="protein sequence ID" value="KAK1352060.1"/>
    <property type="molecule type" value="Genomic_DNA"/>
</dbReference>
<reference evidence="3" key="2">
    <citation type="submission" date="2023-05" db="EMBL/GenBank/DDBJ databases">
        <authorList>
            <person name="Schelkunov M.I."/>
        </authorList>
    </citation>
    <scope>NUCLEOTIDE SEQUENCE</scope>
    <source>
        <strain evidence="3">Hsosn_3</strain>
        <tissue evidence="3">Leaf</tissue>
    </source>
</reference>
<dbReference type="InterPro" id="IPR045087">
    <property type="entry name" value="Cu-oxidase_fam"/>
</dbReference>
<reference evidence="3" key="1">
    <citation type="submission" date="2023-02" db="EMBL/GenBank/DDBJ databases">
        <title>Genome of toxic invasive species Heracleum sosnowskyi carries increased number of genes despite the absence of recent whole-genome duplications.</title>
        <authorList>
            <person name="Schelkunov M."/>
            <person name="Shtratnikova V."/>
            <person name="Makarenko M."/>
            <person name="Klepikova A."/>
            <person name="Omelchenko D."/>
            <person name="Novikova G."/>
            <person name="Obukhova E."/>
            <person name="Bogdanov V."/>
            <person name="Penin A."/>
            <person name="Logacheva M."/>
        </authorList>
    </citation>
    <scope>NUCLEOTIDE SEQUENCE</scope>
    <source>
        <strain evidence="3">Hsosn_3</strain>
        <tissue evidence="3">Leaf</tissue>
    </source>
</reference>
<evidence type="ECO:0000313" key="3">
    <source>
        <dbReference type="EMBL" id="KAK1352060.1"/>
    </source>
</evidence>
<proteinExistence type="inferred from homology"/>
<dbReference type="AlphaFoldDB" id="A0AAD8GPW7"/>
<dbReference type="GO" id="GO:0016491">
    <property type="term" value="F:oxidoreductase activity"/>
    <property type="evidence" value="ECO:0007669"/>
    <property type="project" value="TreeGrafter"/>
</dbReference>
<organism evidence="3 4">
    <name type="scientific">Heracleum sosnowskyi</name>
    <dbReference type="NCBI Taxonomy" id="360622"/>
    <lineage>
        <taxon>Eukaryota</taxon>
        <taxon>Viridiplantae</taxon>
        <taxon>Streptophyta</taxon>
        <taxon>Embryophyta</taxon>
        <taxon>Tracheophyta</taxon>
        <taxon>Spermatophyta</taxon>
        <taxon>Magnoliopsida</taxon>
        <taxon>eudicotyledons</taxon>
        <taxon>Gunneridae</taxon>
        <taxon>Pentapetalae</taxon>
        <taxon>asterids</taxon>
        <taxon>campanulids</taxon>
        <taxon>Apiales</taxon>
        <taxon>Apiaceae</taxon>
        <taxon>Apioideae</taxon>
        <taxon>apioid superclade</taxon>
        <taxon>Tordylieae</taxon>
        <taxon>Tordyliinae</taxon>
        <taxon>Heracleum</taxon>
    </lineage>
</organism>